<dbReference type="Pfam" id="PF00708">
    <property type="entry name" value="Acylphosphatase"/>
    <property type="match status" value="1"/>
</dbReference>
<evidence type="ECO:0000313" key="5">
    <source>
        <dbReference type="Proteomes" id="UP000541535"/>
    </source>
</evidence>
<accession>A0A7W5BD57</accession>
<gene>
    <name evidence="4" type="ORF">FHS03_004012</name>
</gene>
<evidence type="ECO:0000256" key="1">
    <source>
        <dbReference type="PROSITE-ProRule" id="PRU00520"/>
    </source>
</evidence>
<name>A0A7W5BD57_9BURK</name>
<keyword evidence="5" id="KW-1185">Reference proteome</keyword>
<evidence type="ECO:0000313" key="4">
    <source>
        <dbReference type="EMBL" id="MBB3120939.1"/>
    </source>
</evidence>
<dbReference type="InterPro" id="IPR036046">
    <property type="entry name" value="Acylphosphatase-like_dom_sf"/>
</dbReference>
<comment type="caution">
    <text evidence="4">The sequence shown here is derived from an EMBL/GenBank/DDBJ whole genome shotgun (WGS) entry which is preliminary data.</text>
</comment>
<reference evidence="4 5" key="1">
    <citation type="submission" date="2020-08" db="EMBL/GenBank/DDBJ databases">
        <title>Genomic Encyclopedia of Type Strains, Phase III (KMG-III): the genomes of soil and plant-associated and newly described type strains.</title>
        <authorList>
            <person name="Whitman W."/>
        </authorList>
    </citation>
    <scope>NUCLEOTIDE SEQUENCE [LARGE SCALE GENOMIC DNA]</scope>
    <source>
        <strain evidence="4 5">CECT 8897</strain>
    </source>
</reference>
<dbReference type="EMBL" id="JACHXD010000012">
    <property type="protein sequence ID" value="MBB3120939.1"/>
    <property type="molecule type" value="Genomic_DNA"/>
</dbReference>
<proteinExistence type="inferred from homology"/>
<protein>
    <submittedName>
        <fullName evidence="4">Acylphosphatase</fullName>
    </submittedName>
</protein>
<comment type="similarity">
    <text evidence="2">Belongs to the acylphosphatase family.</text>
</comment>
<dbReference type="InterPro" id="IPR001792">
    <property type="entry name" value="Acylphosphatase-like_dom"/>
</dbReference>
<feature type="domain" description="Acylphosphatase-like" evidence="3">
    <location>
        <begin position="1"/>
        <end position="50"/>
    </location>
</feature>
<dbReference type="PROSITE" id="PS51160">
    <property type="entry name" value="ACYLPHOSPHATASE_3"/>
    <property type="match status" value="1"/>
</dbReference>
<evidence type="ECO:0000256" key="2">
    <source>
        <dbReference type="RuleBase" id="RU004168"/>
    </source>
</evidence>
<comment type="caution">
    <text evidence="1">Lacks conserved residue(s) required for the propagation of feature annotation.</text>
</comment>
<dbReference type="Gene3D" id="3.30.70.100">
    <property type="match status" value="1"/>
</dbReference>
<dbReference type="AlphaFoldDB" id="A0A7W5BD57"/>
<dbReference type="Proteomes" id="UP000541535">
    <property type="component" value="Unassembled WGS sequence"/>
</dbReference>
<sequence>MEACVDGDTASVDAIVRWAQSGPPAARVSKISVSDDAALDYSSGEFEIRSTA</sequence>
<evidence type="ECO:0000259" key="3">
    <source>
        <dbReference type="PROSITE" id="PS51160"/>
    </source>
</evidence>
<dbReference type="SUPFAM" id="SSF54975">
    <property type="entry name" value="Acylphosphatase/BLUF domain-like"/>
    <property type="match status" value="1"/>
</dbReference>
<organism evidence="4 5">
    <name type="scientific">Pseudoduganella violacea</name>
    <dbReference type="NCBI Taxonomy" id="1715466"/>
    <lineage>
        <taxon>Bacteria</taxon>
        <taxon>Pseudomonadati</taxon>
        <taxon>Pseudomonadota</taxon>
        <taxon>Betaproteobacteria</taxon>
        <taxon>Burkholderiales</taxon>
        <taxon>Oxalobacteraceae</taxon>
        <taxon>Telluria group</taxon>
        <taxon>Pseudoduganella</taxon>
    </lineage>
</organism>